<keyword evidence="7" id="KW-0539">Nucleus</keyword>
<keyword evidence="5" id="KW-0010">Activator</keyword>
<dbReference type="InterPro" id="IPR009057">
    <property type="entry name" value="Homeodomain-like_sf"/>
</dbReference>
<evidence type="ECO:0000256" key="7">
    <source>
        <dbReference type="ARBA" id="ARBA00023242"/>
    </source>
</evidence>
<evidence type="ECO:0000256" key="1">
    <source>
        <dbReference type="ARBA" id="ARBA00004123"/>
    </source>
</evidence>
<dbReference type="GO" id="GO:0003677">
    <property type="term" value="F:DNA binding"/>
    <property type="evidence" value="ECO:0007669"/>
    <property type="project" value="UniProtKB-KW"/>
</dbReference>
<dbReference type="SUPFAM" id="SSF46689">
    <property type="entry name" value="Homeodomain-like"/>
    <property type="match status" value="1"/>
</dbReference>
<proteinExistence type="predicted"/>
<dbReference type="PROSITE" id="PS50090">
    <property type="entry name" value="MYB_LIKE"/>
    <property type="match status" value="1"/>
</dbReference>
<dbReference type="SMART" id="SM00717">
    <property type="entry name" value="SANT"/>
    <property type="match status" value="1"/>
</dbReference>
<dbReference type="Gene3D" id="1.10.10.60">
    <property type="entry name" value="Homeodomain-like"/>
    <property type="match status" value="1"/>
</dbReference>
<dbReference type="PROSITE" id="PS51294">
    <property type="entry name" value="HTH_MYB"/>
    <property type="match status" value="1"/>
</dbReference>
<gene>
    <name evidence="10" type="ORF">SAY87_021720</name>
</gene>
<evidence type="ECO:0000259" key="8">
    <source>
        <dbReference type="PROSITE" id="PS50090"/>
    </source>
</evidence>
<dbReference type="Pfam" id="PF00249">
    <property type="entry name" value="Myb_DNA-binding"/>
    <property type="match status" value="1"/>
</dbReference>
<comment type="subcellular location">
    <subcellularLocation>
        <location evidence="1">Nucleus</location>
    </subcellularLocation>
</comment>
<dbReference type="PANTHER" id="PTHR47999">
    <property type="entry name" value="TRANSCRIPTION FACTOR MYB8-RELATED-RELATED"/>
    <property type="match status" value="1"/>
</dbReference>
<evidence type="ECO:0000313" key="10">
    <source>
        <dbReference type="EMBL" id="KAK4752922.1"/>
    </source>
</evidence>
<organism evidence="10 11">
    <name type="scientific">Trapa incisa</name>
    <dbReference type="NCBI Taxonomy" id="236973"/>
    <lineage>
        <taxon>Eukaryota</taxon>
        <taxon>Viridiplantae</taxon>
        <taxon>Streptophyta</taxon>
        <taxon>Embryophyta</taxon>
        <taxon>Tracheophyta</taxon>
        <taxon>Spermatophyta</taxon>
        <taxon>Magnoliopsida</taxon>
        <taxon>eudicotyledons</taxon>
        <taxon>Gunneridae</taxon>
        <taxon>Pentapetalae</taxon>
        <taxon>rosids</taxon>
        <taxon>malvids</taxon>
        <taxon>Myrtales</taxon>
        <taxon>Lythraceae</taxon>
        <taxon>Trapa</taxon>
    </lineage>
</organism>
<evidence type="ECO:0000256" key="2">
    <source>
        <dbReference type="ARBA" id="ARBA00022737"/>
    </source>
</evidence>
<dbReference type="FunFam" id="1.10.10.60:FF:000218">
    <property type="entry name" value="Myb transcription factor"/>
    <property type="match status" value="1"/>
</dbReference>
<keyword evidence="4" id="KW-0238">DNA-binding</keyword>
<dbReference type="InterPro" id="IPR015495">
    <property type="entry name" value="Myb_TF_plants"/>
</dbReference>
<dbReference type="EMBL" id="JAXIOK010000016">
    <property type="protein sequence ID" value="KAK4752922.1"/>
    <property type="molecule type" value="Genomic_DNA"/>
</dbReference>
<evidence type="ECO:0000259" key="9">
    <source>
        <dbReference type="PROSITE" id="PS51294"/>
    </source>
</evidence>
<sequence>MANFPYTQEFCTLAKEIWPKQDKAWVRPVETKCGEICWIDQTGEDAWRSNRPSRKQMELNLGVRKGAWTEEEDSILRKWIEKHGEGNWYQVPMRTGLNRCRKSCRLRWLNYLKPNIKRGSFKRTRSICWFDSTSFWVTGHQANKYQV</sequence>
<evidence type="ECO:0000256" key="5">
    <source>
        <dbReference type="ARBA" id="ARBA00023159"/>
    </source>
</evidence>
<accession>A0AAN7JTW6</accession>
<dbReference type="InterPro" id="IPR017930">
    <property type="entry name" value="Myb_dom"/>
</dbReference>
<keyword evidence="6" id="KW-0804">Transcription</keyword>
<keyword evidence="3" id="KW-0805">Transcription regulation</keyword>
<evidence type="ECO:0000313" key="11">
    <source>
        <dbReference type="Proteomes" id="UP001345219"/>
    </source>
</evidence>
<dbReference type="Proteomes" id="UP001345219">
    <property type="component" value="Chromosome 16"/>
</dbReference>
<keyword evidence="2" id="KW-0677">Repeat</keyword>
<protein>
    <submittedName>
        <fullName evidence="10">Uncharacterized protein</fullName>
    </submittedName>
</protein>
<dbReference type="GO" id="GO:0005634">
    <property type="term" value="C:nucleus"/>
    <property type="evidence" value="ECO:0007669"/>
    <property type="project" value="UniProtKB-SubCell"/>
</dbReference>
<reference evidence="10 11" key="1">
    <citation type="journal article" date="2023" name="Hortic Res">
        <title>Pangenome of water caltrop reveals structural variations and asymmetric subgenome divergence after allopolyploidization.</title>
        <authorList>
            <person name="Zhang X."/>
            <person name="Chen Y."/>
            <person name="Wang L."/>
            <person name="Yuan Y."/>
            <person name="Fang M."/>
            <person name="Shi L."/>
            <person name="Lu R."/>
            <person name="Comes H.P."/>
            <person name="Ma Y."/>
            <person name="Chen Y."/>
            <person name="Huang G."/>
            <person name="Zhou Y."/>
            <person name="Zheng Z."/>
            <person name="Qiu Y."/>
        </authorList>
    </citation>
    <scope>NUCLEOTIDE SEQUENCE [LARGE SCALE GENOMIC DNA]</scope>
    <source>
        <tissue evidence="10">Roots</tissue>
    </source>
</reference>
<evidence type="ECO:0000256" key="6">
    <source>
        <dbReference type="ARBA" id="ARBA00023163"/>
    </source>
</evidence>
<feature type="domain" description="HTH myb-type" evidence="9">
    <location>
        <begin position="60"/>
        <end position="116"/>
    </location>
</feature>
<dbReference type="CDD" id="cd00167">
    <property type="entry name" value="SANT"/>
    <property type="match status" value="1"/>
</dbReference>
<comment type="caution">
    <text evidence="10">The sequence shown here is derived from an EMBL/GenBank/DDBJ whole genome shotgun (WGS) entry which is preliminary data.</text>
</comment>
<dbReference type="GO" id="GO:0080090">
    <property type="term" value="P:regulation of primary metabolic process"/>
    <property type="evidence" value="ECO:0007669"/>
    <property type="project" value="UniProtKB-ARBA"/>
</dbReference>
<dbReference type="AlphaFoldDB" id="A0AAN7JTW6"/>
<dbReference type="InterPro" id="IPR001005">
    <property type="entry name" value="SANT/Myb"/>
</dbReference>
<name>A0AAN7JTW6_9MYRT</name>
<evidence type="ECO:0000256" key="3">
    <source>
        <dbReference type="ARBA" id="ARBA00023015"/>
    </source>
</evidence>
<feature type="domain" description="Myb-like" evidence="8">
    <location>
        <begin position="60"/>
        <end position="112"/>
    </location>
</feature>
<evidence type="ECO:0000256" key="4">
    <source>
        <dbReference type="ARBA" id="ARBA00023125"/>
    </source>
</evidence>
<dbReference type="PANTHER" id="PTHR47999:SF24">
    <property type="entry name" value="TRANSCRIPTION FACTOR MYB90"/>
    <property type="match status" value="1"/>
</dbReference>
<keyword evidence="11" id="KW-1185">Reference proteome</keyword>